<dbReference type="Pfam" id="PF00440">
    <property type="entry name" value="TetR_N"/>
    <property type="match status" value="1"/>
</dbReference>
<dbReference type="AlphaFoldDB" id="A0A9D1Z3C5"/>
<dbReference type="PRINTS" id="PR00455">
    <property type="entry name" value="HTHTETR"/>
</dbReference>
<organism evidence="4 5">
    <name type="scientific">Candidatus Intestinimonas merdavium</name>
    <dbReference type="NCBI Taxonomy" id="2838622"/>
    <lineage>
        <taxon>Bacteria</taxon>
        <taxon>Bacillati</taxon>
        <taxon>Bacillota</taxon>
        <taxon>Clostridia</taxon>
        <taxon>Eubacteriales</taxon>
        <taxon>Intestinimonas</taxon>
    </lineage>
</organism>
<dbReference type="GO" id="GO:0003677">
    <property type="term" value="F:DNA binding"/>
    <property type="evidence" value="ECO:0007669"/>
    <property type="project" value="UniProtKB-UniRule"/>
</dbReference>
<dbReference type="PANTHER" id="PTHR43479:SF16">
    <property type="entry name" value="HTH TETR-TYPE DOMAIN-CONTAINING PROTEIN"/>
    <property type="match status" value="1"/>
</dbReference>
<feature type="DNA-binding region" description="H-T-H motif" evidence="2">
    <location>
        <begin position="37"/>
        <end position="56"/>
    </location>
</feature>
<comment type="caution">
    <text evidence="4">The sequence shown here is derived from an EMBL/GenBank/DDBJ whole genome shotgun (WGS) entry which is preliminary data.</text>
</comment>
<evidence type="ECO:0000313" key="5">
    <source>
        <dbReference type="Proteomes" id="UP000886824"/>
    </source>
</evidence>
<proteinExistence type="predicted"/>
<gene>
    <name evidence="4" type="ORF">H9826_04755</name>
</gene>
<dbReference type="Gene3D" id="1.10.357.10">
    <property type="entry name" value="Tetracycline Repressor, domain 2"/>
    <property type="match status" value="1"/>
</dbReference>
<dbReference type="Proteomes" id="UP000886824">
    <property type="component" value="Unassembled WGS sequence"/>
</dbReference>
<evidence type="ECO:0000259" key="3">
    <source>
        <dbReference type="PROSITE" id="PS50977"/>
    </source>
</evidence>
<dbReference type="PROSITE" id="PS50977">
    <property type="entry name" value="HTH_TETR_2"/>
    <property type="match status" value="1"/>
</dbReference>
<reference evidence="4" key="2">
    <citation type="submission" date="2021-04" db="EMBL/GenBank/DDBJ databases">
        <authorList>
            <person name="Gilroy R."/>
        </authorList>
    </citation>
    <scope>NUCLEOTIDE SEQUENCE</scope>
    <source>
        <strain evidence="4">CHK33-7979</strain>
    </source>
</reference>
<dbReference type="PANTHER" id="PTHR43479">
    <property type="entry name" value="ACREF/ENVCD OPERON REPRESSOR-RELATED"/>
    <property type="match status" value="1"/>
</dbReference>
<evidence type="ECO:0000256" key="2">
    <source>
        <dbReference type="PROSITE-ProRule" id="PRU00335"/>
    </source>
</evidence>
<evidence type="ECO:0000313" key="4">
    <source>
        <dbReference type="EMBL" id="HIY73269.1"/>
    </source>
</evidence>
<dbReference type="InterPro" id="IPR009057">
    <property type="entry name" value="Homeodomain-like_sf"/>
</dbReference>
<dbReference type="SUPFAM" id="SSF46689">
    <property type="entry name" value="Homeodomain-like"/>
    <property type="match status" value="1"/>
</dbReference>
<feature type="domain" description="HTH tetR-type" evidence="3">
    <location>
        <begin position="14"/>
        <end position="74"/>
    </location>
</feature>
<accession>A0A9D1Z3C5</accession>
<dbReference type="InterPro" id="IPR001647">
    <property type="entry name" value="HTH_TetR"/>
</dbReference>
<sequence>MTHGEEENLDLRQRRTRQSLVKALEELLVERPYQSLSVTDICQRAMVHRTTFYAHFNDKQELLRYLLLGVERRCVEACLPRDWSGEARDYFLTAARNVLDFFQSRRDLYRACLHSGADVDAHVLEDQTAEDLCRLLSHPRFHATVPDSDPRITARFYTGAMLALLRWWLDSEEPVSEECLLSHLERFIPAL</sequence>
<reference evidence="4" key="1">
    <citation type="journal article" date="2021" name="PeerJ">
        <title>Extensive microbial diversity within the chicken gut microbiome revealed by metagenomics and culture.</title>
        <authorList>
            <person name="Gilroy R."/>
            <person name="Ravi A."/>
            <person name="Getino M."/>
            <person name="Pursley I."/>
            <person name="Horton D.L."/>
            <person name="Alikhan N.F."/>
            <person name="Baker D."/>
            <person name="Gharbi K."/>
            <person name="Hall N."/>
            <person name="Watson M."/>
            <person name="Adriaenssens E.M."/>
            <person name="Foster-Nyarko E."/>
            <person name="Jarju S."/>
            <person name="Secka A."/>
            <person name="Antonio M."/>
            <person name="Oren A."/>
            <person name="Chaudhuri R.R."/>
            <person name="La Ragione R."/>
            <person name="Hildebrand F."/>
            <person name="Pallen M.J."/>
        </authorList>
    </citation>
    <scope>NUCLEOTIDE SEQUENCE</scope>
    <source>
        <strain evidence="4">CHK33-7979</strain>
    </source>
</reference>
<dbReference type="EMBL" id="DXCX01000049">
    <property type="protein sequence ID" value="HIY73269.1"/>
    <property type="molecule type" value="Genomic_DNA"/>
</dbReference>
<keyword evidence="1 2" id="KW-0238">DNA-binding</keyword>
<dbReference type="InterPro" id="IPR050624">
    <property type="entry name" value="HTH-type_Tx_Regulator"/>
</dbReference>
<name>A0A9D1Z3C5_9FIRM</name>
<protein>
    <submittedName>
        <fullName evidence="4">TetR/AcrR family transcriptional regulator</fullName>
    </submittedName>
</protein>
<evidence type="ECO:0000256" key="1">
    <source>
        <dbReference type="ARBA" id="ARBA00023125"/>
    </source>
</evidence>